<sequence length="169" mass="19459">MNKMLIAMMLMLNLHNSDQSLDISDIIKKSEKIASVKFDKDVMDNKYTAKKWVVCNRFVKNNDLSNILQDANKGECVDSTASYSLNIDSYKQSETTNPISMKADEDFNYVEVVTPCYDKKRNVFTTILWIKDKSYTSGFCILVDYKVVKNKCIFIKGYPMVISDIQQID</sequence>
<protein>
    <submittedName>
        <fullName evidence="1">Uncharacterized protein</fullName>
    </submittedName>
</protein>
<accession>A0ABP8H2R7</accession>
<reference evidence="2" key="1">
    <citation type="journal article" date="2019" name="Int. J. Syst. Evol. Microbiol.">
        <title>The Global Catalogue of Microorganisms (GCM) 10K type strain sequencing project: providing services to taxonomists for standard genome sequencing and annotation.</title>
        <authorList>
            <consortium name="The Broad Institute Genomics Platform"/>
            <consortium name="The Broad Institute Genome Sequencing Center for Infectious Disease"/>
            <person name="Wu L."/>
            <person name="Ma J."/>
        </authorList>
    </citation>
    <scope>NUCLEOTIDE SEQUENCE [LARGE SCALE GENOMIC DNA]</scope>
    <source>
        <strain evidence="2">JCM 17705</strain>
    </source>
</reference>
<organism evidence="1 2">
    <name type="scientific">Mucilaginibacter gynuensis</name>
    <dbReference type="NCBI Taxonomy" id="1302236"/>
    <lineage>
        <taxon>Bacteria</taxon>
        <taxon>Pseudomonadati</taxon>
        <taxon>Bacteroidota</taxon>
        <taxon>Sphingobacteriia</taxon>
        <taxon>Sphingobacteriales</taxon>
        <taxon>Sphingobacteriaceae</taxon>
        <taxon>Mucilaginibacter</taxon>
    </lineage>
</organism>
<dbReference type="Proteomes" id="UP001500582">
    <property type="component" value="Unassembled WGS sequence"/>
</dbReference>
<dbReference type="RefSeq" id="WP_345212976.1">
    <property type="nucleotide sequence ID" value="NZ_BAABFT010000013.1"/>
</dbReference>
<name>A0ABP8H2R7_9SPHI</name>
<gene>
    <name evidence="1" type="ORF">GCM10023149_40300</name>
</gene>
<proteinExistence type="predicted"/>
<evidence type="ECO:0000313" key="1">
    <source>
        <dbReference type="EMBL" id="GAA4333499.1"/>
    </source>
</evidence>
<evidence type="ECO:0000313" key="2">
    <source>
        <dbReference type="Proteomes" id="UP001500582"/>
    </source>
</evidence>
<comment type="caution">
    <text evidence="1">The sequence shown here is derived from an EMBL/GenBank/DDBJ whole genome shotgun (WGS) entry which is preliminary data.</text>
</comment>
<keyword evidence="2" id="KW-1185">Reference proteome</keyword>
<dbReference type="EMBL" id="BAABFT010000013">
    <property type="protein sequence ID" value="GAA4333499.1"/>
    <property type="molecule type" value="Genomic_DNA"/>
</dbReference>